<name>A0ABS5L2L7_9ACTN</name>
<dbReference type="Pfam" id="PF08787">
    <property type="entry name" value="Alginate_lyase2"/>
    <property type="match status" value="1"/>
</dbReference>
<dbReference type="SUPFAM" id="SSF49899">
    <property type="entry name" value="Concanavalin A-like lectins/glucanases"/>
    <property type="match status" value="1"/>
</dbReference>
<accession>A0ABS5L2L7</accession>
<evidence type="ECO:0000313" key="3">
    <source>
        <dbReference type="EMBL" id="MBS2552490.1"/>
    </source>
</evidence>
<dbReference type="InterPro" id="IPR014895">
    <property type="entry name" value="Alginate_lyase_2"/>
</dbReference>
<comment type="caution">
    <text evidence="3">The sequence shown here is derived from an EMBL/GenBank/DDBJ whole genome shotgun (WGS) entry which is preliminary data.</text>
</comment>
<keyword evidence="3" id="KW-0456">Lyase</keyword>
<keyword evidence="4" id="KW-1185">Reference proteome</keyword>
<proteinExistence type="predicted"/>
<evidence type="ECO:0000259" key="2">
    <source>
        <dbReference type="Pfam" id="PF08787"/>
    </source>
</evidence>
<dbReference type="RefSeq" id="WP_212018120.1">
    <property type="nucleotide sequence ID" value="NZ_JAAFYZ010000192.1"/>
</dbReference>
<dbReference type="InterPro" id="IPR013320">
    <property type="entry name" value="ConA-like_dom_sf"/>
</dbReference>
<sequence length="274" mass="28606">MFSGASPKLLALTAAATVICTGAAVVVTSTAAQAAPAAGSVARPHLSTTVAPGGNFNLSVWELQEPVGSPGSPRTIPSSKLVGAKGYQDTYFYTDKSDGAMTFWAPEKGVTTPNSNYARSELREMNSDGSTADWALPGSHQLQATLRVDSVTNHVCVGQIHLGSGGSSTKPLVELYYYNNGNIVLGTENSPSGGQTTHNIANVPVGKQWSYTIAVTGGNTVVLTVNGKTTKYSIPSSFDAYHMYFKAGSYNQSSSNSTTNGARIGFYALTVHHG</sequence>
<dbReference type="GO" id="GO:0016829">
    <property type="term" value="F:lyase activity"/>
    <property type="evidence" value="ECO:0007669"/>
    <property type="project" value="UniProtKB-KW"/>
</dbReference>
<evidence type="ECO:0000256" key="1">
    <source>
        <dbReference type="SAM" id="SignalP"/>
    </source>
</evidence>
<dbReference type="Proteomes" id="UP000730482">
    <property type="component" value="Unassembled WGS sequence"/>
</dbReference>
<feature type="chain" id="PRO_5047095628" evidence="1">
    <location>
        <begin position="35"/>
        <end position="274"/>
    </location>
</feature>
<keyword evidence="1" id="KW-0732">Signal</keyword>
<organism evidence="3 4">
    <name type="scientific">Catenulispora pinistramenti</name>
    <dbReference type="NCBI Taxonomy" id="2705254"/>
    <lineage>
        <taxon>Bacteria</taxon>
        <taxon>Bacillati</taxon>
        <taxon>Actinomycetota</taxon>
        <taxon>Actinomycetes</taxon>
        <taxon>Catenulisporales</taxon>
        <taxon>Catenulisporaceae</taxon>
        <taxon>Catenulispora</taxon>
    </lineage>
</organism>
<feature type="signal peptide" evidence="1">
    <location>
        <begin position="1"/>
        <end position="34"/>
    </location>
</feature>
<dbReference type="Gene3D" id="2.60.120.200">
    <property type="match status" value="1"/>
</dbReference>
<reference evidence="3 4" key="1">
    <citation type="submission" date="2020-02" db="EMBL/GenBank/DDBJ databases">
        <title>Acidophilic actinobacteria isolated from forest soil.</title>
        <authorList>
            <person name="Golinska P."/>
        </authorList>
    </citation>
    <scope>NUCLEOTIDE SEQUENCE [LARGE SCALE GENOMIC DNA]</scope>
    <source>
        <strain evidence="3 4">NL8</strain>
    </source>
</reference>
<feature type="domain" description="Alginate lyase 2" evidence="2">
    <location>
        <begin position="56"/>
        <end position="273"/>
    </location>
</feature>
<dbReference type="EMBL" id="JAAFYZ010000192">
    <property type="protein sequence ID" value="MBS2552490.1"/>
    <property type="molecule type" value="Genomic_DNA"/>
</dbReference>
<gene>
    <name evidence="3" type="ORF">KGQ19_37115</name>
</gene>
<evidence type="ECO:0000313" key="4">
    <source>
        <dbReference type="Proteomes" id="UP000730482"/>
    </source>
</evidence>
<protein>
    <submittedName>
        <fullName evidence="3">Polysaccharide lyase family 7 protein</fullName>
    </submittedName>
</protein>